<dbReference type="Proteomes" id="UP000494165">
    <property type="component" value="Unassembled WGS sequence"/>
</dbReference>
<comment type="subunit">
    <text evidence="2">Homodimer.</text>
</comment>
<dbReference type="InterPro" id="IPR017853">
    <property type="entry name" value="GH"/>
</dbReference>
<dbReference type="InterPro" id="IPR001360">
    <property type="entry name" value="Glyco_hydro_1"/>
</dbReference>
<evidence type="ECO:0000313" key="9">
    <source>
        <dbReference type="Proteomes" id="UP000494165"/>
    </source>
</evidence>
<keyword evidence="5" id="KW-0326">Glycosidase</keyword>
<dbReference type="OrthoDB" id="65569at2759"/>
<evidence type="ECO:0000256" key="7">
    <source>
        <dbReference type="SAM" id="SignalP"/>
    </source>
</evidence>
<reference evidence="8 9" key="1">
    <citation type="submission" date="2020-04" db="EMBL/GenBank/DDBJ databases">
        <authorList>
            <person name="Alioto T."/>
            <person name="Alioto T."/>
            <person name="Gomez Garrido J."/>
        </authorList>
    </citation>
    <scope>NUCLEOTIDE SEQUENCE [LARGE SCALE GENOMIC DNA]</scope>
</reference>
<evidence type="ECO:0000256" key="2">
    <source>
        <dbReference type="ARBA" id="ARBA00011738"/>
    </source>
</evidence>
<evidence type="ECO:0000256" key="4">
    <source>
        <dbReference type="ARBA" id="ARBA00023180"/>
    </source>
</evidence>
<dbReference type="EMBL" id="CADEPI010000007">
    <property type="protein sequence ID" value="CAB3361863.1"/>
    <property type="molecule type" value="Genomic_DNA"/>
</dbReference>
<keyword evidence="3" id="KW-0378">Hydrolase</keyword>
<feature type="signal peptide" evidence="7">
    <location>
        <begin position="1"/>
        <end position="18"/>
    </location>
</feature>
<evidence type="ECO:0000256" key="1">
    <source>
        <dbReference type="ARBA" id="ARBA00010838"/>
    </source>
</evidence>
<dbReference type="Gene3D" id="3.20.20.80">
    <property type="entry name" value="Glycosidases"/>
    <property type="match status" value="1"/>
</dbReference>
<dbReference type="FunFam" id="3.20.20.80:FF:000013">
    <property type="entry name" value="lactase-phlorizin hydrolase"/>
    <property type="match status" value="1"/>
</dbReference>
<dbReference type="InterPro" id="IPR033132">
    <property type="entry name" value="GH_1_N_CS"/>
</dbReference>
<evidence type="ECO:0000256" key="3">
    <source>
        <dbReference type="ARBA" id="ARBA00022801"/>
    </source>
</evidence>
<protein>
    <recommendedName>
        <fullName evidence="10">Beta-glucosidase</fullName>
    </recommendedName>
</protein>
<dbReference type="GO" id="GO:0008422">
    <property type="term" value="F:beta-glucosidase activity"/>
    <property type="evidence" value="ECO:0007669"/>
    <property type="project" value="TreeGrafter"/>
</dbReference>
<dbReference type="PANTHER" id="PTHR10353">
    <property type="entry name" value="GLYCOSYL HYDROLASE"/>
    <property type="match status" value="1"/>
</dbReference>
<organism evidence="8 9">
    <name type="scientific">Cloeon dipterum</name>
    <dbReference type="NCBI Taxonomy" id="197152"/>
    <lineage>
        <taxon>Eukaryota</taxon>
        <taxon>Metazoa</taxon>
        <taxon>Ecdysozoa</taxon>
        <taxon>Arthropoda</taxon>
        <taxon>Hexapoda</taxon>
        <taxon>Insecta</taxon>
        <taxon>Pterygota</taxon>
        <taxon>Palaeoptera</taxon>
        <taxon>Ephemeroptera</taxon>
        <taxon>Pisciforma</taxon>
        <taxon>Baetidae</taxon>
        <taxon>Cloeon</taxon>
    </lineage>
</organism>
<name>A0A8S1BYA5_9INSE</name>
<feature type="chain" id="PRO_5035898003" description="Beta-glucosidase" evidence="7">
    <location>
        <begin position="19"/>
        <end position="443"/>
    </location>
</feature>
<keyword evidence="7" id="KW-0732">Signal</keyword>
<dbReference type="GO" id="GO:0005975">
    <property type="term" value="P:carbohydrate metabolic process"/>
    <property type="evidence" value="ECO:0007669"/>
    <property type="project" value="InterPro"/>
</dbReference>
<keyword evidence="9" id="KW-1185">Reference proteome</keyword>
<comment type="similarity">
    <text evidence="1 6">Belongs to the glycosyl hydrolase 1 family.</text>
</comment>
<gene>
    <name evidence="8" type="ORF">CLODIP_2_CD01812</name>
</gene>
<evidence type="ECO:0000256" key="5">
    <source>
        <dbReference type="ARBA" id="ARBA00023295"/>
    </source>
</evidence>
<dbReference type="PROSITE" id="PS00653">
    <property type="entry name" value="GLYCOSYL_HYDROL_F1_2"/>
    <property type="match status" value="1"/>
</dbReference>
<dbReference type="AlphaFoldDB" id="A0A8S1BYA5"/>
<comment type="caution">
    <text evidence="8">The sequence shown here is derived from an EMBL/GenBank/DDBJ whole genome shotgun (WGS) entry which is preliminary data.</text>
</comment>
<keyword evidence="4" id="KW-0325">Glycoprotein</keyword>
<proteinExistence type="inferred from homology"/>
<dbReference type="Pfam" id="PF00232">
    <property type="entry name" value="Glyco_hydro_1"/>
    <property type="match status" value="1"/>
</dbReference>
<evidence type="ECO:0000313" key="8">
    <source>
        <dbReference type="EMBL" id="CAB3361863.1"/>
    </source>
</evidence>
<evidence type="ECO:0008006" key="10">
    <source>
        <dbReference type="Google" id="ProtNLM"/>
    </source>
</evidence>
<evidence type="ECO:0000256" key="6">
    <source>
        <dbReference type="RuleBase" id="RU003690"/>
    </source>
</evidence>
<accession>A0A8S1BYA5</accession>
<dbReference type="SUPFAM" id="SSF51445">
    <property type="entry name" value="(Trans)glycosidases"/>
    <property type="match status" value="1"/>
</dbReference>
<sequence length="443" mass="49554">MRSCLILLMAFVPIFTFAQDEFLYGTFPDGFMWGAATAAYQVEGGWDADGKGESIWDRMVHSDPGSILNQDTGDIAADSYHKYAEDVAALKETGVDFYRFSLSWSRLLPTGRVDVVNEAGVAFYNALIDALLANGVQPMVTLYHWDLPQPLEDQGGWLNETLIVPAFAEYAAFAFEAFGDRVKLWLTLNEPWVQAVMGYGNGGNAPRVVGSGITDYLSGLNQLKAHAEAWHVYNEQFRPTQAGQCAITLDVVWMEPKTQLALDIEAAERSLQFKLGWFAHPIFSLEGDYPASMKEAVARHSAEEGYPESRLPEMGEEWRLRILGTSDFFGLNHYTTSLVEHSVWPGTGTSFDRDQDTTQSADPAWPESSLGWLKVVPWGFRKALNWIKSEYGDVPVWITENGYADLGELQDLDRISFYRVCSMPNVSKSLKLIIVLYAPGLHR</sequence>
<dbReference type="PANTHER" id="PTHR10353:SF36">
    <property type="entry name" value="LP05116P"/>
    <property type="match status" value="1"/>
</dbReference>